<sequence length="103" mass="12107">MRSRLKWCPKTRNTPKQFNTRSKFAGLEREDPHWKSKLLYKLGIHIPSIQILSENKRWAKKKNTFKTKKAQKEKLTKEKQKNRADGGVINRCSGRRKDRGGEG</sequence>
<protein>
    <submittedName>
        <fullName evidence="2">Uncharacterized protein</fullName>
    </submittedName>
</protein>
<feature type="compositionally biased region" description="Basic and acidic residues" evidence="1">
    <location>
        <begin position="70"/>
        <end position="84"/>
    </location>
</feature>
<gene>
    <name evidence="2" type="ORF">M0813_12228</name>
</gene>
<organism evidence="2 3">
    <name type="scientific">Anaeramoeba flamelloides</name>
    <dbReference type="NCBI Taxonomy" id="1746091"/>
    <lineage>
        <taxon>Eukaryota</taxon>
        <taxon>Metamonada</taxon>
        <taxon>Anaeramoebidae</taxon>
        <taxon>Anaeramoeba</taxon>
    </lineage>
</organism>
<comment type="caution">
    <text evidence="2">The sequence shown here is derived from an EMBL/GenBank/DDBJ whole genome shotgun (WGS) entry which is preliminary data.</text>
</comment>
<evidence type="ECO:0000313" key="3">
    <source>
        <dbReference type="Proteomes" id="UP001150062"/>
    </source>
</evidence>
<reference evidence="2" key="1">
    <citation type="submission" date="2022-08" db="EMBL/GenBank/DDBJ databases">
        <title>Novel sulfate-reducing endosymbionts in the free-living metamonad Anaeramoeba.</title>
        <authorList>
            <person name="Jerlstrom-Hultqvist J."/>
            <person name="Cepicka I."/>
            <person name="Gallot-Lavallee L."/>
            <person name="Salas-Leiva D."/>
            <person name="Curtis B.A."/>
            <person name="Zahonova K."/>
            <person name="Pipaliya S."/>
            <person name="Dacks J."/>
            <person name="Roger A.J."/>
        </authorList>
    </citation>
    <scope>NUCLEOTIDE SEQUENCE</scope>
    <source>
        <strain evidence="2">Schooner1</strain>
    </source>
</reference>
<evidence type="ECO:0000313" key="2">
    <source>
        <dbReference type="EMBL" id="KAJ6254626.1"/>
    </source>
</evidence>
<proteinExistence type="predicted"/>
<dbReference type="Proteomes" id="UP001150062">
    <property type="component" value="Unassembled WGS sequence"/>
</dbReference>
<dbReference type="EMBL" id="JAOAOG010000018">
    <property type="protein sequence ID" value="KAJ6254626.1"/>
    <property type="molecule type" value="Genomic_DNA"/>
</dbReference>
<name>A0ABQ8ZCN4_9EUKA</name>
<keyword evidence="3" id="KW-1185">Reference proteome</keyword>
<accession>A0ABQ8ZCN4</accession>
<feature type="compositionally biased region" description="Basic residues" evidence="1">
    <location>
        <begin position="93"/>
        <end position="103"/>
    </location>
</feature>
<evidence type="ECO:0000256" key="1">
    <source>
        <dbReference type="SAM" id="MobiDB-lite"/>
    </source>
</evidence>
<feature type="region of interest" description="Disordered" evidence="1">
    <location>
        <begin position="62"/>
        <end position="103"/>
    </location>
</feature>